<name>A0AA40BFB7_9PEZI</name>
<sequence length="221" mass="25324">MLSESSTLKRSSFASLADFINRANYLREEIEKGCITIDDTQALYYLLNGLREAYSDNIQLWEYRIDKGELKWGDFMQILFVKAQIEKHLNLAYVPKKPNDDKISNKKGKSNKPGEKETCSTCNKEIGKGYKHHECGNHIPLNGITCFWCNPESAPTSWRRREEALKKKTTTAATFRQGGNNLTQPPADTEPSSLLFVYNGLNYVGNADHIEEDFSWSPRRY</sequence>
<organism evidence="2 3">
    <name type="scientific">Lasiosphaeria miniovina</name>
    <dbReference type="NCBI Taxonomy" id="1954250"/>
    <lineage>
        <taxon>Eukaryota</taxon>
        <taxon>Fungi</taxon>
        <taxon>Dikarya</taxon>
        <taxon>Ascomycota</taxon>
        <taxon>Pezizomycotina</taxon>
        <taxon>Sordariomycetes</taxon>
        <taxon>Sordariomycetidae</taxon>
        <taxon>Sordariales</taxon>
        <taxon>Lasiosphaeriaceae</taxon>
        <taxon>Lasiosphaeria</taxon>
    </lineage>
</organism>
<feature type="compositionally biased region" description="Polar residues" evidence="1">
    <location>
        <begin position="177"/>
        <end position="188"/>
    </location>
</feature>
<dbReference type="EMBL" id="JAUIRO010000001">
    <property type="protein sequence ID" value="KAK0733216.1"/>
    <property type="molecule type" value="Genomic_DNA"/>
</dbReference>
<dbReference type="RefSeq" id="XP_060302093.1">
    <property type="nucleotide sequence ID" value="XM_060444546.1"/>
</dbReference>
<dbReference type="AlphaFoldDB" id="A0AA40BFB7"/>
<evidence type="ECO:0000256" key="1">
    <source>
        <dbReference type="SAM" id="MobiDB-lite"/>
    </source>
</evidence>
<feature type="region of interest" description="Disordered" evidence="1">
    <location>
        <begin position="169"/>
        <end position="188"/>
    </location>
</feature>
<proteinExistence type="predicted"/>
<evidence type="ECO:0000313" key="3">
    <source>
        <dbReference type="Proteomes" id="UP001172101"/>
    </source>
</evidence>
<keyword evidence="3" id="KW-1185">Reference proteome</keyword>
<reference evidence="2" key="1">
    <citation type="submission" date="2023-06" db="EMBL/GenBank/DDBJ databases">
        <title>Genome-scale phylogeny and comparative genomics of the fungal order Sordariales.</title>
        <authorList>
            <consortium name="Lawrence Berkeley National Laboratory"/>
            <person name="Hensen N."/>
            <person name="Bonometti L."/>
            <person name="Westerberg I."/>
            <person name="Brannstrom I.O."/>
            <person name="Guillou S."/>
            <person name="Cros-Aarteil S."/>
            <person name="Calhoun S."/>
            <person name="Haridas S."/>
            <person name="Kuo A."/>
            <person name="Mondo S."/>
            <person name="Pangilinan J."/>
            <person name="Riley R."/>
            <person name="LaButti K."/>
            <person name="Andreopoulos B."/>
            <person name="Lipzen A."/>
            <person name="Chen C."/>
            <person name="Yanf M."/>
            <person name="Daum C."/>
            <person name="Ng V."/>
            <person name="Clum A."/>
            <person name="Steindorff A."/>
            <person name="Ohm R."/>
            <person name="Martin F."/>
            <person name="Silar P."/>
            <person name="Natvig D."/>
            <person name="Lalanne C."/>
            <person name="Gautier V."/>
            <person name="Ament-velasquez S.L."/>
            <person name="Kruys A."/>
            <person name="Hutchinson M.I."/>
            <person name="Powell A.J."/>
            <person name="Barry K."/>
            <person name="Miller A.N."/>
            <person name="Grigoriev I.V."/>
            <person name="Debuchy R."/>
            <person name="Gladieux P."/>
            <person name="Thoren M.H."/>
            <person name="Johannesson H."/>
        </authorList>
    </citation>
    <scope>NUCLEOTIDE SEQUENCE</scope>
    <source>
        <strain evidence="2">SMH2392-1A</strain>
    </source>
</reference>
<accession>A0AA40BFB7</accession>
<gene>
    <name evidence="2" type="ORF">B0T26DRAFT_745284</name>
</gene>
<dbReference type="GeneID" id="85327816"/>
<evidence type="ECO:0000313" key="2">
    <source>
        <dbReference type="EMBL" id="KAK0733216.1"/>
    </source>
</evidence>
<dbReference type="Proteomes" id="UP001172101">
    <property type="component" value="Unassembled WGS sequence"/>
</dbReference>
<protein>
    <submittedName>
        <fullName evidence="2">Uncharacterized protein</fullName>
    </submittedName>
</protein>
<comment type="caution">
    <text evidence="2">The sequence shown here is derived from an EMBL/GenBank/DDBJ whole genome shotgun (WGS) entry which is preliminary data.</text>
</comment>